<evidence type="ECO:0000313" key="1">
    <source>
        <dbReference type="EMBL" id="JAH38313.1"/>
    </source>
</evidence>
<organism evidence="1">
    <name type="scientific">Anguilla anguilla</name>
    <name type="common">European freshwater eel</name>
    <name type="synonym">Muraena anguilla</name>
    <dbReference type="NCBI Taxonomy" id="7936"/>
    <lineage>
        <taxon>Eukaryota</taxon>
        <taxon>Metazoa</taxon>
        <taxon>Chordata</taxon>
        <taxon>Craniata</taxon>
        <taxon>Vertebrata</taxon>
        <taxon>Euteleostomi</taxon>
        <taxon>Actinopterygii</taxon>
        <taxon>Neopterygii</taxon>
        <taxon>Teleostei</taxon>
        <taxon>Anguilliformes</taxon>
        <taxon>Anguillidae</taxon>
        <taxon>Anguilla</taxon>
    </lineage>
</organism>
<dbReference type="EMBL" id="GBXM01070264">
    <property type="protein sequence ID" value="JAH38313.1"/>
    <property type="molecule type" value="Transcribed_RNA"/>
</dbReference>
<proteinExistence type="predicted"/>
<accession>A0A0E9SCU5</accession>
<dbReference type="AlphaFoldDB" id="A0A0E9SCU5"/>
<name>A0A0E9SCU5_ANGAN</name>
<reference evidence="1" key="1">
    <citation type="submission" date="2014-11" db="EMBL/GenBank/DDBJ databases">
        <authorList>
            <person name="Amaro Gonzalez C."/>
        </authorList>
    </citation>
    <scope>NUCLEOTIDE SEQUENCE</scope>
</reference>
<reference evidence="1" key="2">
    <citation type="journal article" date="2015" name="Fish Shellfish Immunol.">
        <title>Early steps in the European eel (Anguilla anguilla)-Vibrio vulnificus interaction in the gills: Role of the RtxA13 toxin.</title>
        <authorList>
            <person name="Callol A."/>
            <person name="Pajuelo D."/>
            <person name="Ebbesson L."/>
            <person name="Teles M."/>
            <person name="MacKenzie S."/>
            <person name="Amaro C."/>
        </authorList>
    </citation>
    <scope>NUCLEOTIDE SEQUENCE</scope>
</reference>
<sequence length="37" mass="4046">MCVQQQTLRQNRMSTEQFNAAITESAATAGLIANISF</sequence>
<protein>
    <submittedName>
        <fullName evidence="1">Uncharacterized protein</fullName>
    </submittedName>
</protein>